<dbReference type="GO" id="GO:0003677">
    <property type="term" value="F:DNA binding"/>
    <property type="evidence" value="ECO:0007669"/>
    <property type="project" value="InterPro"/>
</dbReference>
<evidence type="ECO:0000256" key="1">
    <source>
        <dbReference type="ARBA" id="ARBA00004123"/>
    </source>
</evidence>
<dbReference type="GO" id="GO:0005634">
    <property type="term" value="C:nucleus"/>
    <property type="evidence" value="ECO:0007669"/>
    <property type="project" value="UniProtKB-SubCell"/>
</dbReference>
<accession>A0A9P7RY42</accession>
<feature type="domain" description="Zn(2)-C6 fungal-type" evidence="5">
    <location>
        <begin position="13"/>
        <end position="42"/>
    </location>
</feature>
<feature type="compositionally biased region" description="Basic and acidic residues" evidence="4">
    <location>
        <begin position="760"/>
        <end position="769"/>
    </location>
</feature>
<dbReference type="RefSeq" id="XP_043008068.1">
    <property type="nucleotide sequence ID" value="XM_043155596.1"/>
</dbReference>
<dbReference type="PANTHER" id="PTHR31001:SF76">
    <property type="entry name" value="ZN(2)-C6 FUNGAL-TYPE DOMAIN-CONTAINING PROTEIN"/>
    <property type="match status" value="1"/>
</dbReference>
<dbReference type="InterPro" id="IPR001138">
    <property type="entry name" value="Zn2Cys6_DnaBD"/>
</dbReference>
<dbReference type="EMBL" id="CM032186">
    <property type="protein sequence ID" value="KAG7091598.1"/>
    <property type="molecule type" value="Genomic_DNA"/>
</dbReference>
<dbReference type="CDD" id="cd00067">
    <property type="entry name" value="GAL4"/>
    <property type="match status" value="1"/>
</dbReference>
<name>A0A9P7RY42_9AGAR</name>
<evidence type="ECO:0000313" key="6">
    <source>
        <dbReference type="EMBL" id="KAG7091598.1"/>
    </source>
</evidence>
<dbReference type="Pfam" id="PF04082">
    <property type="entry name" value="Fungal_trans"/>
    <property type="match status" value="1"/>
</dbReference>
<evidence type="ECO:0000256" key="3">
    <source>
        <dbReference type="ARBA" id="ARBA00023242"/>
    </source>
</evidence>
<dbReference type="GO" id="GO:0000981">
    <property type="term" value="F:DNA-binding transcription factor activity, RNA polymerase II-specific"/>
    <property type="evidence" value="ECO:0007669"/>
    <property type="project" value="InterPro"/>
</dbReference>
<protein>
    <recommendedName>
        <fullName evidence="5">Zn(2)-C6 fungal-type domain-containing protein</fullName>
    </recommendedName>
</protein>
<dbReference type="PROSITE" id="PS00463">
    <property type="entry name" value="ZN2_CY6_FUNGAL_1"/>
    <property type="match status" value="1"/>
</dbReference>
<evidence type="ECO:0000259" key="5">
    <source>
        <dbReference type="PROSITE" id="PS50048"/>
    </source>
</evidence>
<dbReference type="InterPro" id="IPR007219">
    <property type="entry name" value="XnlR_reg_dom"/>
</dbReference>
<keyword evidence="7" id="KW-1185">Reference proteome</keyword>
<dbReference type="GO" id="GO:0006351">
    <property type="term" value="P:DNA-templated transcription"/>
    <property type="evidence" value="ECO:0007669"/>
    <property type="project" value="InterPro"/>
</dbReference>
<sequence length="824" mass="91214">MSEGRTLNRPIQSCFQCRKRKIKCNRAHPCAPCLLRGEGDTCHEVEKIIARAMGHGVTVEAVDEVLNRVVALEQSVSRLSKMMANSPSEGSAMNTEFIHHPNGHQKRSLANGNTNGTQGVAGSKPQQPQPPQQLPTEEDAAMILADLAMGNRMNIRRSSMHMEANSNPGRAPRSFPGLANTPMQLPQLPGTSKLFPPNANGISEEHPLSLLVRPTTSVIHQILSHLPAEADARGLVRFYFERIEWYTRIIHYPTFCYETKMLTRQISDTSASSTPGTPSISLPFLSTYFMVLCLSYHFIEPEMCKALDTTFEEAAEMSKKMYNAAQLCLWIGNHLENHSLEFVQTLILMGIYQQNLGDSDSHWALLGSAIKIAQNLGVDRLGHESDKRIYPAPWKSVVRREVGRRVWWNLIHNEWSNAAAHSGAYAIIPSQNYTGLPLNINDIDLDEEEEESGGGSNRLVQPAPHNQYTEMTYSLIRFRFVEIHRQIVDTVEKNPIHPGGAGWRPSFIAETDARVLTMLKELPAAFALQSGERSVIKGLKNIEYTVSLITGEALRMRLHRPFLFRGYTDDRFAASKQQCVASARAILKYLKNDIGQTTVLLRRWSVMFFGFTASIVLLVDYCQQRAIGALQDSRKELQSALNLFKTVQVSSTAAQNIVPLLESMIAAAEHYLVSNKHSHSGSSRPGHDDHDLWSEIAKEAIANAGANGKIRPQHLAPLLPSILVPNVNVNANGQNPTLSPSGFLQSLGLPKVKQQQQQHSGRENARERNVNGNANANGNMNVNGNANANGIGNGNEAHHHGHAHGHTNGRTAGRTAPATHWEVY</sequence>
<dbReference type="SUPFAM" id="SSF57701">
    <property type="entry name" value="Zn2/Cys6 DNA-binding domain"/>
    <property type="match status" value="1"/>
</dbReference>
<evidence type="ECO:0000256" key="2">
    <source>
        <dbReference type="ARBA" id="ARBA00022723"/>
    </source>
</evidence>
<dbReference type="OrthoDB" id="3364175at2759"/>
<feature type="compositionally biased region" description="Polar residues" evidence="4">
    <location>
        <begin position="108"/>
        <end position="120"/>
    </location>
</feature>
<dbReference type="SMART" id="SM00906">
    <property type="entry name" value="Fungal_trans"/>
    <property type="match status" value="1"/>
</dbReference>
<dbReference type="AlphaFoldDB" id="A0A9P7RY42"/>
<reference evidence="6" key="1">
    <citation type="journal article" date="2021" name="Genome Biol. Evol.">
        <title>The assembled and annotated genome of the fairy-ring fungus Marasmius oreades.</title>
        <authorList>
            <person name="Hiltunen M."/>
            <person name="Ament-Velasquez S.L."/>
            <person name="Johannesson H."/>
        </authorList>
    </citation>
    <scope>NUCLEOTIDE SEQUENCE</scope>
    <source>
        <strain evidence="6">03SP1</strain>
    </source>
</reference>
<dbReference type="Pfam" id="PF00172">
    <property type="entry name" value="Zn_clus"/>
    <property type="match status" value="1"/>
</dbReference>
<dbReference type="Proteomes" id="UP001049176">
    <property type="component" value="Chromosome 6"/>
</dbReference>
<keyword evidence="3" id="KW-0539">Nucleus</keyword>
<dbReference type="InterPro" id="IPR050613">
    <property type="entry name" value="Sec_Metabolite_Reg"/>
</dbReference>
<dbReference type="GO" id="GO:0008270">
    <property type="term" value="F:zinc ion binding"/>
    <property type="evidence" value="ECO:0007669"/>
    <property type="project" value="InterPro"/>
</dbReference>
<comment type="subcellular location">
    <subcellularLocation>
        <location evidence="1">Nucleus</location>
    </subcellularLocation>
</comment>
<dbReference type="GeneID" id="66079695"/>
<feature type="compositionally biased region" description="Polar residues" evidence="4">
    <location>
        <begin position="83"/>
        <end position="94"/>
    </location>
</feature>
<dbReference type="InterPro" id="IPR036864">
    <property type="entry name" value="Zn2-C6_fun-type_DNA-bd_sf"/>
</dbReference>
<keyword evidence="2" id="KW-0479">Metal-binding</keyword>
<gene>
    <name evidence="6" type="ORF">E1B28_010619</name>
</gene>
<feature type="region of interest" description="Disordered" evidence="4">
    <location>
        <begin position="750"/>
        <end position="824"/>
    </location>
</feature>
<feature type="compositionally biased region" description="Low complexity" evidence="4">
    <location>
        <begin position="770"/>
        <end position="790"/>
    </location>
</feature>
<evidence type="ECO:0000256" key="4">
    <source>
        <dbReference type="SAM" id="MobiDB-lite"/>
    </source>
</evidence>
<evidence type="ECO:0000313" key="7">
    <source>
        <dbReference type="Proteomes" id="UP001049176"/>
    </source>
</evidence>
<dbReference type="CDD" id="cd12148">
    <property type="entry name" value="fungal_TF_MHR"/>
    <property type="match status" value="1"/>
</dbReference>
<organism evidence="6 7">
    <name type="scientific">Marasmius oreades</name>
    <name type="common">fairy-ring Marasmius</name>
    <dbReference type="NCBI Taxonomy" id="181124"/>
    <lineage>
        <taxon>Eukaryota</taxon>
        <taxon>Fungi</taxon>
        <taxon>Dikarya</taxon>
        <taxon>Basidiomycota</taxon>
        <taxon>Agaricomycotina</taxon>
        <taxon>Agaricomycetes</taxon>
        <taxon>Agaricomycetidae</taxon>
        <taxon>Agaricales</taxon>
        <taxon>Marasmiineae</taxon>
        <taxon>Marasmiaceae</taxon>
        <taxon>Marasmius</taxon>
    </lineage>
</organism>
<dbReference type="KEGG" id="more:E1B28_010619"/>
<feature type="region of interest" description="Disordered" evidence="4">
    <location>
        <begin position="83"/>
        <end position="135"/>
    </location>
</feature>
<dbReference type="PROSITE" id="PS50048">
    <property type="entry name" value="ZN2_CY6_FUNGAL_2"/>
    <property type="match status" value="1"/>
</dbReference>
<dbReference type="PANTHER" id="PTHR31001">
    <property type="entry name" value="UNCHARACTERIZED TRANSCRIPTIONAL REGULATORY PROTEIN"/>
    <property type="match status" value="1"/>
</dbReference>
<dbReference type="SMART" id="SM00066">
    <property type="entry name" value="GAL4"/>
    <property type="match status" value="1"/>
</dbReference>
<proteinExistence type="predicted"/>
<dbReference type="Gene3D" id="4.10.240.10">
    <property type="entry name" value="Zn(2)-C6 fungal-type DNA-binding domain"/>
    <property type="match status" value="1"/>
</dbReference>
<comment type="caution">
    <text evidence="6">The sequence shown here is derived from an EMBL/GenBank/DDBJ whole genome shotgun (WGS) entry which is preliminary data.</text>
</comment>